<dbReference type="EMBL" id="NOWT01000018">
    <property type="protein sequence ID" value="OYD82862.1"/>
    <property type="molecule type" value="Genomic_DNA"/>
</dbReference>
<evidence type="ECO:0008006" key="3">
    <source>
        <dbReference type="Google" id="ProtNLM"/>
    </source>
</evidence>
<gene>
    <name evidence="1" type="ORF">CHT98_18380</name>
</gene>
<protein>
    <recommendedName>
        <fullName evidence="3">DUF4242 domain-containing protein</fullName>
    </recommendedName>
</protein>
<sequence length="88" mass="9791">MTVFMAERNLQGIGMDELASAQRRAIDVARDMSANGTVVRYIRSTFVPSEGRCECLFEADSAEAVRQLNDQAHIPYTRVVEAMDLTPP</sequence>
<proteinExistence type="predicted"/>
<evidence type="ECO:0000313" key="1">
    <source>
        <dbReference type="EMBL" id="OYD82862.1"/>
    </source>
</evidence>
<dbReference type="Pfam" id="PF14026">
    <property type="entry name" value="SCO4226-like"/>
    <property type="match status" value="1"/>
</dbReference>
<geneLocation type="plasmid" evidence="1">
    <name>unnamed</name>
</geneLocation>
<dbReference type="InterPro" id="IPR042557">
    <property type="entry name" value="SCO4226"/>
</dbReference>
<dbReference type="Gene3D" id="3.30.70.3090">
    <property type="entry name" value="ORF SCO4226, nickel-binding ferredoxin-like monomer"/>
    <property type="match status" value="1"/>
</dbReference>
<comment type="caution">
    <text evidence="1">The sequence shown here is derived from an EMBL/GenBank/DDBJ whole genome shotgun (WGS) entry which is preliminary data.</text>
</comment>
<dbReference type="RefSeq" id="WP_094304949.1">
    <property type="nucleotide sequence ID" value="NZ_NOWT01000018.1"/>
</dbReference>
<dbReference type="AlphaFoldDB" id="A0A235HAW2"/>
<dbReference type="InterPro" id="IPR025336">
    <property type="entry name" value="SCO4226-like"/>
</dbReference>
<keyword evidence="1" id="KW-0614">Plasmid</keyword>
<name>A0A235HAW2_AZOBR</name>
<evidence type="ECO:0000313" key="2">
    <source>
        <dbReference type="Proteomes" id="UP000215367"/>
    </source>
</evidence>
<organism evidence="1 2">
    <name type="scientific">Azospirillum brasilense</name>
    <dbReference type="NCBI Taxonomy" id="192"/>
    <lineage>
        <taxon>Bacteria</taxon>
        <taxon>Pseudomonadati</taxon>
        <taxon>Pseudomonadota</taxon>
        <taxon>Alphaproteobacteria</taxon>
        <taxon>Rhodospirillales</taxon>
        <taxon>Azospirillaceae</taxon>
        <taxon>Azospirillum</taxon>
    </lineage>
</organism>
<accession>A0A235HAW2</accession>
<reference evidence="1 2" key="1">
    <citation type="submission" date="2017-07" db="EMBL/GenBank/DDBJ databases">
        <title>Whole genome sequence of Azospirillum brasilense 2A1, a potential biofertilizer strain.</title>
        <authorList>
            <person name="Fontana C.A."/>
            <person name="Toffoli L.M."/>
            <person name="Salazar S.M."/>
            <person name="Puglisi E."/>
            <person name="Pedraza R."/>
            <person name="Bassi D."/>
            <person name="Cocconcelli P.S."/>
        </authorList>
    </citation>
    <scope>NUCLEOTIDE SEQUENCE [LARGE SCALE GENOMIC DNA]</scope>
    <source>
        <strain evidence="1 2">2A1</strain>
        <plasmid evidence="1">unnamed</plasmid>
    </source>
</reference>
<dbReference type="Proteomes" id="UP000215367">
    <property type="component" value="Unassembled WGS sequence"/>
</dbReference>